<keyword evidence="3" id="KW-1185">Reference proteome</keyword>
<name>A0A0D5LL04_MAREN</name>
<dbReference type="EMBL" id="CP010803">
    <property type="protein sequence ID" value="AJY44645.1"/>
    <property type="molecule type" value="Genomic_DNA"/>
</dbReference>
<dbReference type="Pfam" id="PF09836">
    <property type="entry name" value="DUF2063"/>
    <property type="match status" value="1"/>
</dbReference>
<evidence type="ECO:0000313" key="2">
    <source>
        <dbReference type="EMBL" id="AJY44645.1"/>
    </source>
</evidence>
<dbReference type="Proteomes" id="UP000032611">
    <property type="component" value="Chromosome"/>
</dbReference>
<reference evidence="2 3" key="1">
    <citation type="journal article" date="2015" name="Genome Announc.">
        <title>Complete genome sequence of Martelella endophytica YC6887, which has antifungal activity associated with a halophyte.</title>
        <authorList>
            <person name="Khan A."/>
            <person name="Khan H."/>
            <person name="Chung E.J."/>
            <person name="Hossain M.T."/>
            <person name="Chung Y.R."/>
        </authorList>
    </citation>
    <scope>NUCLEOTIDE SEQUENCE [LARGE SCALE GENOMIC DNA]</scope>
    <source>
        <strain evidence="2">YC6887</strain>
    </source>
</reference>
<dbReference type="KEGG" id="mey:TM49_01420"/>
<dbReference type="STRING" id="1486262.TM49_01420"/>
<dbReference type="OrthoDB" id="4146344at2"/>
<sequence>MAEATLDGFAAALLSPPPRVAPAGVVNPLGGPAEKRFGVYRNNVAVGLKGALGDIFPVTRDLVGERFFGAMAHEYIEGNPPHSPVLAQYGHGFADFVASFQPARDLPYLADVARLERAWLDAYHARDAAPLDHQGLAGIDGDALMAMALSPHPAARLLEFESAAVTIFKRIKAGAGLKGVDPASPERALVTRPFYEVAVQAIDAADFTFLAAIMNGETLARAAETALATNDDFDLAAGFALLLRSGAIAEEETRC</sequence>
<dbReference type="RefSeq" id="WP_045679225.1">
    <property type="nucleotide sequence ID" value="NZ_CP010803.1"/>
</dbReference>
<dbReference type="InterPro" id="IPR044922">
    <property type="entry name" value="DUF2063_N_sf"/>
</dbReference>
<gene>
    <name evidence="2" type="ORF">TM49_01420</name>
</gene>
<protein>
    <recommendedName>
        <fullName evidence="1">Putative DNA-binding domain-containing protein</fullName>
    </recommendedName>
</protein>
<accession>A0A0D5LL04</accession>
<dbReference type="HOGENOM" id="CLU_086594_0_1_5"/>
<organism evidence="2 3">
    <name type="scientific">Martelella endophytica</name>
    <dbReference type="NCBI Taxonomy" id="1486262"/>
    <lineage>
        <taxon>Bacteria</taxon>
        <taxon>Pseudomonadati</taxon>
        <taxon>Pseudomonadota</taxon>
        <taxon>Alphaproteobacteria</taxon>
        <taxon>Hyphomicrobiales</taxon>
        <taxon>Aurantimonadaceae</taxon>
        <taxon>Martelella</taxon>
    </lineage>
</organism>
<evidence type="ECO:0000259" key="1">
    <source>
        <dbReference type="Pfam" id="PF09836"/>
    </source>
</evidence>
<feature type="domain" description="Putative DNA-binding" evidence="1">
    <location>
        <begin position="9"/>
        <end position="97"/>
    </location>
</feature>
<dbReference type="AlphaFoldDB" id="A0A0D5LL04"/>
<dbReference type="InterPro" id="IPR018640">
    <property type="entry name" value="DUF2063"/>
</dbReference>
<dbReference type="PATRIC" id="fig|1486262.3.peg.294"/>
<dbReference type="Gene3D" id="1.10.150.690">
    <property type="entry name" value="DUF2063"/>
    <property type="match status" value="1"/>
</dbReference>
<evidence type="ECO:0000313" key="3">
    <source>
        <dbReference type="Proteomes" id="UP000032611"/>
    </source>
</evidence>
<proteinExistence type="predicted"/>